<dbReference type="Gene3D" id="3.40.50.1820">
    <property type="entry name" value="alpha/beta hydrolase"/>
    <property type="match status" value="1"/>
</dbReference>
<organism evidence="2 4">
    <name type="scientific">Schaalia naturae</name>
    <dbReference type="NCBI Taxonomy" id="635203"/>
    <lineage>
        <taxon>Bacteria</taxon>
        <taxon>Bacillati</taxon>
        <taxon>Actinomycetota</taxon>
        <taxon>Actinomycetes</taxon>
        <taxon>Actinomycetales</taxon>
        <taxon>Actinomycetaceae</taxon>
        <taxon>Schaalia</taxon>
    </lineage>
</organism>
<evidence type="ECO:0000256" key="1">
    <source>
        <dbReference type="SAM" id="MobiDB-lite"/>
    </source>
</evidence>
<feature type="region of interest" description="Disordered" evidence="1">
    <location>
        <begin position="1"/>
        <end position="26"/>
    </location>
</feature>
<reference evidence="2" key="1">
    <citation type="journal article" date="2014" name="Int. J. Syst. Evol. Microbiol.">
        <title>Complete genome of a new Firmicutes species belonging to the dominant human colonic microbiota ('Ruminococcus bicirculans') reveals two chromosomes and a selective capacity to utilize plant glucans.</title>
        <authorList>
            <consortium name="NISC Comparative Sequencing Program"/>
            <person name="Wegmann U."/>
            <person name="Louis P."/>
            <person name="Goesmann A."/>
            <person name="Henrissat B."/>
            <person name="Duncan S.H."/>
            <person name="Flint H.J."/>
        </authorList>
    </citation>
    <scope>NUCLEOTIDE SEQUENCE</scope>
    <source>
        <strain evidence="2">CCUG 56698</strain>
    </source>
</reference>
<reference evidence="4" key="2">
    <citation type="journal article" date="2019" name="Int. J. Syst. Evol. Microbiol.">
        <title>The Global Catalogue of Microorganisms (GCM) 10K type strain sequencing project: providing services to taxonomists for standard genome sequencing and annotation.</title>
        <authorList>
            <consortium name="The Broad Institute Genomics Platform"/>
            <consortium name="The Broad Institute Genome Sequencing Center for Infectious Disease"/>
            <person name="Wu L."/>
            <person name="Ma J."/>
        </authorList>
    </citation>
    <scope>NUCLEOTIDE SEQUENCE [LARGE SCALE GENOMIC DNA]</scope>
    <source>
        <strain evidence="4">CCUG 56698</strain>
    </source>
</reference>
<reference evidence="2" key="3">
    <citation type="submission" date="2024-09" db="EMBL/GenBank/DDBJ databases">
        <authorList>
            <person name="Sun Q."/>
            <person name="Mori K."/>
        </authorList>
    </citation>
    <scope>NUCLEOTIDE SEQUENCE</scope>
    <source>
        <strain evidence="2">CCUG 56698</strain>
    </source>
</reference>
<keyword evidence="4" id="KW-1185">Reference proteome</keyword>
<proteinExistence type="predicted"/>
<dbReference type="EMBL" id="JBHTEF010000001">
    <property type="protein sequence ID" value="MFC7582247.1"/>
    <property type="molecule type" value="Genomic_DNA"/>
</dbReference>
<comment type="caution">
    <text evidence="2">The sequence shown here is derived from an EMBL/GenBank/DDBJ whole genome shotgun (WGS) entry which is preliminary data.</text>
</comment>
<dbReference type="EMBL" id="JBHTEF010000001">
    <property type="protein sequence ID" value="MFC7579657.1"/>
    <property type="molecule type" value="Genomic_DNA"/>
</dbReference>
<evidence type="ECO:0000313" key="4">
    <source>
        <dbReference type="Proteomes" id="UP001596527"/>
    </source>
</evidence>
<dbReference type="Proteomes" id="UP001596527">
    <property type="component" value="Unassembled WGS sequence"/>
</dbReference>
<accession>A0ABW2SHS5</accession>
<dbReference type="RefSeq" id="WP_380971067.1">
    <property type="nucleotide sequence ID" value="NZ_JBHTEF010000001.1"/>
</dbReference>
<dbReference type="SUPFAM" id="SSF53474">
    <property type="entry name" value="alpha/beta-Hydrolases"/>
    <property type="match status" value="1"/>
</dbReference>
<dbReference type="InterPro" id="IPR029058">
    <property type="entry name" value="AB_hydrolase_fold"/>
</dbReference>
<evidence type="ECO:0000313" key="3">
    <source>
        <dbReference type="EMBL" id="MFC7582247.1"/>
    </source>
</evidence>
<protein>
    <submittedName>
        <fullName evidence="2">Esterase/lipase family protein</fullName>
    </submittedName>
</protein>
<gene>
    <name evidence="2" type="ORF">ACFQWG_00200</name>
    <name evidence="3" type="ORF">ACFQWG_13720</name>
</gene>
<evidence type="ECO:0000313" key="2">
    <source>
        <dbReference type="EMBL" id="MFC7579657.1"/>
    </source>
</evidence>
<name>A0ABW2SHS5_9ACTO</name>
<sequence>MSRADEGVPAPPGPQPTGTGAPPRPGALDRVLIAFTDWSRAAAAHLWVTRWRTRGMSPEDVRAPAPADGAGAPVLIGLPGIHEEWRSMAVWARALREDGWDVRLLPELGRMVDPVVELSEAVAGVLSRGDLRGVVLVAHSKGGLVGKAVLCGPEGWRVRGMVAVAAPFSGSPAARLVPLVPGFRELAPGSPTIRALARRTRADARIIQVEAAWDQSVPAGPLPGALERVVLPLAGHESMLEDPRAARVICVLARRLLARRPGASPGAHVGLASRTAIMGR</sequence>